<evidence type="ECO:0000313" key="2">
    <source>
        <dbReference type="EMBL" id="WPY00148.1"/>
    </source>
</evidence>
<dbReference type="PANTHER" id="PTHR30105:SF2">
    <property type="entry name" value="DIVERGENT POLYSACCHARIDE DEACETYLASE SUPERFAMILY"/>
    <property type="match status" value="1"/>
</dbReference>
<name>A0ABZ0UR81_9RICK</name>
<evidence type="ECO:0000313" key="3">
    <source>
        <dbReference type="Proteomes" id="UP001326613"/>
    </source>
</evidence>
<reference evidence="2 3" key="1">
    <citation type="submission" date="2022-10" db="EMBL/GenBank/DDBJ databases">
        <title>Host association and intracellularity evolved multiple times independently in the Rickettsiales.</title>
        <authorList>
            <person name="Castelli M."/>
            <person name="Nardi T."/>
            <person name="Gammuto L."/>
            <person name="Bellinzona G."/>
            <person name="Sabaneyeva E."/>
            <person name="Potekhin A."/>
            <person name="Serra V."/>
            <person name="Petroni G."/>
            <person name="Sassera D."/>
        </authorList>
    </citation>
    <scope>NUCLEOTIDE SEQUENCE [LARGE SCALE GENOMIC DNA]</scope>
    <source>
        <strain evidence="2 3">Kr 154-4</strain>
    </source>
</reference>
<gene>
    <name evidence="2" type="ORF">Trichorick_00018</name>
</gene>
<dbReference type="SUPFAM" id="SSF88713">
    <property type="entry name" value="Glycoside hydrolase/deacetylase"/>
    <property type="match status" value="1"/>
</dbReference>
<accession>A0ABZ0UR81</accession>
<keyword evidence="3" id="KW-1185">Reference proteome</keyword>
<dbReference type="EMBL" id="CP112932">
    <property type="protein sequence ID" value="WPY00148.1"/>
    <property type="molecule type" value="Genomic_DNA"/>
</dbReference>
<dbReference type="Gene3D" id="3.20.20.370">
    <property type="entry name" value="Glycoside hydrolase/deacetylase"/>
    <property type="match status" value="1"/>
</dbReference>
<dbReference type="Proteomes" id="UP001326613">
    <property type="component" value="Chromosome"/>
</dbReference>
<evidence type="ECO:0000256" key="1">
    <source>
        <dbReference type="SAM" id="Phobius"/>
    </source>
</evidence>
<keyword evidence="1" id="KW-0812">Transmembrane</keyword>
<protein>
    <submittedName>
        <fullName evidence="2">Divergent polysaccharide deacetylase family protein</fullName>
    </submittedName>
</protein>
<feature type="transmembrane region" description="Helical" evidence="1">
    <location>
        <begin position="12"/>
        <end position="36"/>
    </location>
</feature>
<keyword evidence="1" id="KW-0472">Membrane</keyword>
<sequence length="310" mass="35426">MDMYTNKKRIKNYLIIINILLGSATLALLIFGVFVIQPQQVAIATKLQQYIFFDLKKLAQNSEAVLNPSPEQKTTEHKEAKIDDGHKFIHRTQHPRIAIIITNLGLNRLLTELALTMPPQIALGFLPYTTSLKPLLYKAKEDGHEIYINIPFETDHYTNHGLSTNFSADENIKKLKNILATCSGYHGVYSKNQENFINNHNFINLILEELIARKLIFIVGKDINTVLPKYILGKKQIMPTSIIIDQEAEDEEIKKKLDLLIEQAKTDKTAIAYVHGYAITLDIIKDWLPKLKQHNIELVPISELFKESDL</sequence>
<dbReference type="PANTHER" id="PTHR30105">
    <property type="entry name" value="UNCHARACTERIZED YIBQ-RELATED"/>
    <property type="match status" value="1"/>
</dbReference>
<dbReference type="Pfam" id="PF04748">
    <property type="entry name" value="Polysacc_deac_2"/>
    <property type="match status" value="1"/>
</dbReference>
<keyword evidence="1" id="KW-1133">Transmembrane helix</keyword>
<organism evidence="2 3">
    <name type="scientific">Candidatus Trichorickettsia mobilis</name>
    <dbReference type="NCBI Taxonomy" id="1346319"/>
    <lineage>
        <taxon>Bacteria</taxon>
        <taxon>Pseudomonadati</taxon>
        <taxon>Pseudomonadota</taxon>
        <taxon>Alphaproteobacteria</taxon>
        <taxon>Rickettsiales</taxon>
        <taxon>Rickettsiaceae</taxon>
        <taxon>Rickettsieae</taxon>
        <taxon>Candidatus Trichorickettsia</taxon>
    </lineage>
</organism>
<dbReference type="InterPro" id="IPR011330">
    <property type="entry name" value="Glyco_hydro/deAcase_b/a-brl"/>
</dbReference>
<dbReference type="CDD" id="cd10936">
    <property type="entry name" value="CE4_DAC2"/>
    <property type="match status" value="1"/>
</dbReference>
<proteinExistence type="predicted"/>
<dbReference type="RefSeq" id="WP_323738246.1">
    <property type="nucleotide sequence ID" value="NZ_CP112932.1"/>
</dbReference>
<dbReference type="InterPro" id="IPR006837">
    <property type="entry name" value="Divergent_DAC"/>
</dbReference>